<accession>A0ABQ8SHY4</accession>
<protein>
    <submittedName>
        <fullName evidence="2">Uncharacterized protein</fullName>
    </submittedName>
</protein>
<feature type="signal peptide" evidence="1">
    <location>
        <begin position="1"/>
        <end position="25"/>
    </location>
</feature>
<comment type="caution">
    <text evidence="2">The sequence shown here is derived from an EMBL/GenBank/DDBJ whole genome shotgun (WGS) entry which is preliminary data.</text>
</comment>
<sequence>MKVRRCKVWTVVWVIAALMMPLTLGGVAAVTGRPERASSADFFEELAPPGDVAMVQTIKRHTPPIFPLEEKLRREQLKWFGHMVRMREERKPKQVMEAMTEGRKGRRRPRTIYMDNIEMMARKREKGVEELRRMARDREEWRRWIEKDPTP</sequence>
<dbReference type="Proteomes" id="UP001148838">
    <property type="component" value="Unassembled WGS sequence"/>
</dbReference>
<organism evidence="2 3">
    <name type="scientific">Periplaneta americana</name>
    <name type="common">American cockroach</name>
    <name type="synonym">Blatta americana</name>
    <dbReference type="NCBI Taxonomy" id="6978"/>
    <lineage>
        <taxon>Eukaryota</taxon>
        <taxon>Metazoa</taxon>
        <taxon>Ecdysozoa</taxon>
        <taxon>Arthropoda</taxon>
        <taxon>Hexapoda</taxon>
        <taxon>Insecta</taxon>
        <taxon>Pterygota</taxon>
        <taxon>Neoptera</taxon>
        <taxon>Polyneoptera</taxon>
        <taxon>Dictyoptera</taxon>
        <taxon>Blattodea</taxon>
        <taxon>Blattoidea</taxon>
        <taxon>Blattidae</taxon>
        <taxon>Blattinae</taxon>
        <taxon>Periplaneta</taxon>
    </lineage>
</organism>
<evidence type="ECO:0000256" key="1">
    <source>
        <dbReference type="SAM" id="SignalP"/>
    </source>
</evidence>
<feature type="chain" id="PRO_5046104442" evidence="1">
    <location>
        <begin position="26"/>
        <end position="151"/>
    </location>
</feature>
<evidence type="ECO:0000313" key="2">
    <source>
        <dbReference type="EMBL" id="KAJ4433721.1"/>
    </source>
</evidence>
<dbReference type="EMBL" id="JAJSOF020000027">
    <property type="protein sequence ID" value="KAJ4433721.1"/>
    <property type="molecule type" value="Genomic_DNA"/>
</dbReference>
<keyword evidence="3" id="KW-1185">Reference proteome</keyword>
<proteinExistence type="predicted"/>
<reference evidence="2 3" key="1">
    <citation type="journal article" date="2022" name="Allergy">
        <title>Genome assembly and annotation of Periplaneta americana reveal a comprehensive cockroach allergen profile.</title>
        <authorList>
            <person name="Wang L."/>
            <person name="Xiong Q."/>
            <person name="Saelim N."/>
            <person name="Wang L."/>
            <person name="Nong W."/>
            <person name="Wan A.T."/>
            <person name="Shi M."/>
            <person name="Liu X."/>
            <person name="Cao Q."/>
            <person name="Hui J.H.L."/>
            <person name="Sookrung N."/>
            <person name="Leung T.F."/>
            <person name="Tungtrongchitr A."/>
            <person name="Tsui S.K.W."/>
        </authorList>
    </citation>
    <scope>NUCLEOTIDE SEQUENCE [LARGE SCALE GENOMIC DNA]</scope>
    <source>
        <strain evidence="2">PWHHKU_190912</strain>
    </source>
</reference>
<gene>
    <name evidence="2" type="ORF">ANN_16032</name>
</gene>
<name>A0ABQ8SHY4_PERAM</name>
<evidence type="ECO:0000313" key="3">
    <source>
        <dbReference type="Proteomes" id="UP001148838"/>
    </source>
</evidence>
<keyword evidence="1" id="KW-0732">Signal</keyword>